<dbReference type="Pfam" id="PF13801">
    <property type="entry name" value="Metal_resist"/>
    <property type="match status" value="1"/>
</dbReference>
<proteinExistence type="predicted"/>
<keyword evidence="4" id="KW-1185">Reference proteome</keyword>
<keyword evidence="2" id="KW-0472">Membrane</keyword>
<feature type="region of interest" description="Disordered" evidence="1">
    <location>
        <begin position="159"/>
        <end position="179"/>
    </location>
</feature>
<gene>
    <name evidence="3" type="ORF">NO357_20295</name>
</gene>
<dbReference type="RefSeq" id="WP_306737561.1">
    <property type="nucleotide sequence ID" value="NZ_JANHAX010000008.1"/>
</dbReference>
<feature type="transmembrane region" description="Helical" evidence="2">
    <location>
        <begin position="17"/>
        <end position="38"/>
    </location>
</feature>
<organism evidence="3 4">
    <name type="scientific">Marimonas arenosa</name>
    <dbReference type="NCBI Taxonomy" id="1795305"/>
    <lineage>
        <taxon>Bacteria</taxon>
        <taxon>Pseudomonadati</taxon>
        <taxon>Pseudomonadota</taxon>
        <taxon>Alphaproteobacteria</taxon>
        <taxon>Rhodobacterales</taxon>
        <taxon>Paracoccaceae</taxon>
        <taxon>Marimonas</taxon>
    </lineage>
</organism>
<evidence type="ECO:0000313" key="4">
    <source>
        <dbReference type="Proteomes" id="UP001226762"/>
    </source>
</evidence>
<evidence type="ECO:0000256" key="1">
    <source>
        <dbReference type="SAM" id="MobiDB-lite"/>
    </source>
</evidence>
<comment type="caution">
    <text evidence="3">The sequence shown here is derived from an EMBL/GenBank/DDBJ whole genome shotgun (WGS) entry which is preliminary data.</text>
</comment>
<evidence type="ECO:0000256" key="2">
    <source>
        <dbReference type="SAM" id="Phobius"/>
    </source>
</evidence>
<dbReference type="InterPro" id="IPR025961">
    <property type="entry name" value="Metal_resist"/>
</dbReference>
<evidence type="ECO:0000313" key="3">
    <source>
        <dbReference type="EMBL" id="MDQ2092252.1"/>
    </source>
</evidence>
<protein>
    <submittedName>
        <fullName evidence="3">Periplasmic heavy metal sensor</fullName>
    </submittedName>
</protein>
<reference evidence="3" key="1">
    <citation type="submission" date="2022-07" db="EMBL/GenBank/DDBJ databases">
        <authorList>
            <person name="Otstavnykh N."/>
            <person name="Isaeva M."/>
            <person name="Bystritskaya E."/>
        </authorList>
    </citation>
    <scope>NUCLEOTIDE SEQUENCE</scope>
    <source>
        <strain evidence="3">KCTC 52189</strain>
    </source>
</reference>
<keyword evidence="2" id="KW-1133">Transmembrane helix</keyword>
<accession>A0AAE3WI52</accession>
<dbReference type="Proteomes" id="UP001226762">
    <property type="component" value="Unassembled WGS sequence"/>
</dbReference>
<dbReference type="EMBL" id="JANHAX010000008">
    <property type="protein sequence ID" value="MDQ2092252.1"/>
    <property type="molecule type" value="Genomic_DNA"/>
</dbReference>
<sequence length="179" mass="19644">MNEVEGVQPRTRRSVKIVLFLSLALNLLVLGLVIGAMAGHRFDHDRRSVYHDRAGGPLTAALSPADRRAIGKALREAARETRPSRARTRAEYQAVVAALTAEPYDGAAVRAAVERQLQGLGQRAELGKEMLLRQLDAMSAADRAAYAERLERVLARGAPGAPKGRRYMRSGQLRNGLWH</sequence>
<reference evidence="3" key="2">
    <citation type="submission" date="2023-02" db="EMBL/GenBank/DDBJ databases">
        <title>'Rhodoalgimonas zhirmunskyi' gen. nov., isolated from a red alga.</title>
        <authorList>
            <person name="Nedashkovskaya O.I."/>
            <person name="Otstavnykh N.Y."/>
            <person name="Bystritskaya E.P."/>
            <person name="Balabanova L.A."/>
            <person name="Isaeva M.P."/>
        </authorList>
    </citation>
    <scope>NUCLEOTIDE SEQUENCE</scope>
    <source>
        <strain evidence="3">KCTC 52189</strain>
    </source>
</reference>
<keyword evidence="2" id="KW-0812">Transmembrane</keyword>
<name>A0AAE3WI52_9RHOB</name>
<dbReference type="AlphaFoldDB" id="A0AAE3WI52"/>